<dbReference type="SUPFAM" id="SSF52922">
    <property type="entry name" value="TK C-terminal domain-like"/>
    <property type="match status" value="1"/>
</dbReference>
<dbReference type="SMART" id="SM00861">
    <property type="entry name" value="Transket_pyr"/>
    <property type="match status" value="1"/>
</dbReference>
<evidence type="ECO:0000256" key="1">
    <source>
        <dbReference type="ARBA" id="ARBA00001964"/>
    </source>
</evidence>
<dbReference type="PANTHER" id="PTHR43257">
    <property type="entry name" value="PYRUVATE DEHYDROGENASE E1 COMPONENT BETA SUBUNIT"/>
    <property type="match status" value="1"/>
</dbReference>
<dbReference type="Gene3D" id="3.40.50.970">
    <property type="match status" value="1"/>
</dbReference>
<dbReference type="AlphaFoldDB" id="A0A0F9ANV8"/>
<dbReference type="GO" id="GO:0016491">
    <property type="term" value="F:oxidoreductase activity"/>
    <property type="evidence" value="ECO:0007669"/>
    <property type="project" value="UniProtKB-KW"/>
</dbReference>
<sequence>EFGSDRVIDSPLSEEAISGAAVGAALAGMRPVFEIMYIDFSTLGMDHIMNRAAKIRYITGGESSVPMVIRMQEGGRVSVGCQHSQCLEALYCHIPGLKVVMPSTPADAKGLLLSSIRDDDPVIFIEHKMLYNSRGPVPEGDYTVPLGVANVRRKGKDVTIVSWSDMVNFAIDAAEDLETEGISAEIIDLRTLVPTDEEAILHSVRRTGRLVIAHEAVRRGGYGAHISSIVSEKAFKSLKAPIKIVAAKNTPIPFSLTRTGEGGGYGAIPALSDELKKCTNPLEEAVLPQKHHIVQAVQELLTY</sequence>
<accession>A0A0F9ANV8</accession>
<comment type="caution">
    <text evidence="5">The sequence shown here is derived from an EMBL/GenBank/DDBJ whole genome shotgun (WGS) entry which is preliminary data.</text>
</comment>
<proteinExistence type="predicted"/>
<dbReference type="PANTHER" id="PTHR43257:SF2">
    <property type="entry name" value="PYRUVATE DEHYDROGENASE E1 COMPONENT SUBUNIT BETA"/>
    <property type="match status" value="1"/>
</dbReference>
<dbReference type="FunFam" id="3.40.50.920:FF:000001">
    <property type="entry name" value="Pyruvate dehydrogenase E1 beta subunit"/>
    <property type="match status" value="1"/>
</dbReference>
<feature type="non-terminal residue" evidence="5">
    <location>
        <position position="1"/>
    </location>
</feature>
<reference evidence="5" key="1">
    <citation type="journal article" date="2015" name="Nature">
        <title>Complex archaea that bridge the gap between prokaryotes and eukaryotes.</title>
        <authorList>
            <person name="Spang A."/>
            <person name="Saw J.H."/>
            <person name="Jorgensen S.L."/>
            <person name="Zaremba-Niedzwiedzka K."/>
            <person name="Martijn J."/>
            <person name="Lind A.E."/>
            <person name="van Eijk R."/>
            <person name="Schleper C."/>
            <person name="Guy L."/>
            <person name="Ettema T.J."/>
        </authorList>
    </citation>
    <scope>NUCLEOTIDE SEQUENCE</scope>
</reference>
<dbReference type="InterPro" id="IPR005475">
    <property type="entry name" value="Transketolase-like_Pyr-bd"/>
</dbReference>
<feature type="domain" description="Transketolase-like pyrimidine-binding" evidence="4">
    <location>
        <begin position="1"/>
        <end position="133"/>
    </location>
</feature>
<dbReference type="EMBL" id="LAZR01056585">
    <property type="protein sequence ID" value="KKK73876.1"/>
    <property type="molecule type" value="Genomic_DNA"/>
</dbReference>
<dbReference type="InterPro" id="IPR033248">
    <property type="entry name" value="Transketolase_C"/>
</dbReference>
<organism evidence="5">
    <name type="scientific">marine sediment metagenome</name>
    <dbReference type="NCBI Taxonomy" id="412755"/>
    <lineage>
        <taxon>unclassified sequences</taxon>
        <taxon>metagenomes</taxon>
        <taxon>ecological metagenomes</taxon>
    </lineage>
</organism>
<evidence type="ECO:0000259" key="4">
    <source>
        <dbReference type="SMART" id="SM00861"/>
    </source>
</evidence>
<dbReference type="InterPro" id="IPR009014">
    <property type="entry name" value="Transketo_C/PFOR_II"/>
</dbReference>
<gene>
    <name evidence="5" type="ORF">LCGC14_2889420</name>
</gene>
<evidence type="ECO:0000256" key="2">
    <source>
        <dbReference type="ARBA" id="ARBA00023002"/>
    </source>
</evidence>
<keyword evidence="3" id="KW-0786">Thiamine pyrophosphate</keyword>
<keyword evidence="2" id="KW-0560">Oxidoreductase</keyword>
<protein>
    <recommendedName>
        <fullName evidence="4">Transketolase-like pyrimidine-binding domain-containing protein</fullName>
    </recommendedName>
</protein>
<evidence type="ECO:0000256" key="3">
    <source>
        <dbReference type="ARBA" id="ARBA00023052"/>
    </source>
</evidence>
<dbReference type="Pfam" id="PF02780">
    <property type="entry name" value="Transketolase_C"/>
    <property type="match status" value="1"/>
</dbReference>
<name>A0A0F9ANV8_9ZZZZ</name>
<dbReference type="Pfam" id="PF02779">
    <property type="entry name" value="Transket_pyr"/>
    <property type="match status" value="1"/>
</dbReference>
<dbReference type="Gene3D" id="3.40.50.920">
    <property type="match status" value="1"/>
</dbReference>
<comment type="cofactor">
    <cofactor evidence="1">
        <name>thiamine diphosphate</name>
        <dbReference type="ChEBI" id="CHEBI:58937"/>
    </cofactor>
</comment>
<evidence type="ECO:0000313" key="5">
    <source>
        <dbReference type="EMBL" id="KKK73876.1"/>
    </source>
</evidence>
<dbReference type="InterPro" id="IPR029061">
    <property type="entry name" value="THDP-binding"/>
</dbReference>
<dbReference type="SUPFAM" id="SSF52518">
    <property type="entry name" value="Thiamin diphosphate-binding fold (THDP-binding)"/>
    <property type="match status" value="1"/>
</dbReference>